<sequence length="445" mass="50289">MKKWMVTIVFVLFAFLAACSGGGEETAGSGDSSEGDNAESTAGSEGSENDVVEIEYWQYNYDSKVQLMDELIKEFEEQNPNIKVTQTNFPYEQYNEKVATLVPAGRGPDVINLYYGWVPKYVDSGFLQPLPQDPFSPEFIEEEFFPLVNATKLDGEYWTIPTAVRTLALFYNKDLFEKAGLDAPPKTWDELVSYAKQLTERDENGQLVTEGMAFEPGGQLHNWFRDALVYQAGGQGVSEDRKEILWDETDAGLEAFRFMMELATKHKVGEQNFYNDDVTAFKTGNAAMNIDGSFRLGTLANDAPDLNYGTAPLPSYKEEATQASFWTNGIVAGVEGKKLEAATKFLEFLTSKEVMERWIEEIGELPAKQDVALQDKYLNDELKGPFIKQLPVANAHFFVDEKEERELVTNAADKVLLEQATIEEAYQELVDKTQQLFDEYWENRE</sequence>
<organism evidence="6 7">
    <name type="scientific">Aquibacillus salsiterrae</name>
    <dbReference type="NCBI Taxonomy" id="2950439"/>
    <lineage>
        <taxon>Bacteria</taxon>
        <taxon>Bacillati</taxon>
        <taxon>Bacillota</taxon>
        <taxon>Bacilli</taxon>
        <taxon>Bacillales</taxon>
        <taxon>Bacillaceae</taxon>
        <taxon>Aquibacillus</taxon>
    </lineage>
</organism>
<dbReference type="GO" id="GO:0055052">
    <property type="term" value="C:ATP-binding cassette (ABC) transporter complex, substrate-binding subunit-containing"/>
    <property type="evidence" value="ECO:0007669"/>
    <property type="project" value="TreeGrafter"/>
</dbReference>
<comment type="caution">
    <text evidence="6">The sequence shown here is derived from an EMBL/GenBank/DDBJ whole genome shotgun (WGS) entry which is preliminary data.</text>
</comment>
<dbReference type="Pfam" id="PF01547">
    <property type="entry name" value="SBP_bac_1"/>
    <property type="match status" value="1"/>
</dbReference>
<reference evidence="6" key="1">
    <citation type="submission" date="2022-06" db="EMBL/GenBank/DDBJ databases">
        <title>Aquibacillus sp. a new bacterium isolated from soil saline samples.</title>
        <authorList>
            <person name="Galisteo C."/>
            <person name="De La Haba R."/>
            <person name="Sanchez-Porro C."/>
            <person name="Ventosa A."/>
        </authorList>
    </citation>
    <scope>NUCLEOTIDE SEQUENCE</scope>
    <source>
        <strain evidence="6">3ASR75-54</strain>
    </source>
</reference>
<dbReference type="GO" id="GO:1901982">
    <property type="term" value="F:maltose binding"/>
    <property type="evidence" value="ECO:0007669"/>
    <property type="project" value="TreeGrafter"/>
</dbReference>
<keyword evidence="7" id="KW-1185">Reference proteome</keyword>
<dbReference type="EMBL" id="JAMQKC010000028">
    <property type="protein sequence ID" value="MDC3418466.1"/>
    <property type="molecule type" value="Genomic_DNA"/>
</dbReference>
<dbReference type="CDD" id="cd14749">
    <property type="entry name" value="PBP2_XBP1_like"/>
    <property type="match status" value="1"/>
</dbReference>
<evidence type="ECO:0000256" key="4">
    <source>
        <dbReference type="SAM" id="MobiDB-lite"/>
    </source>
</evidence>
<feature type="signal peptide" evidence="5">
    <location>
        <begin position="1"/>
        <end position="20"/>
    </location>
</feature>
<protein>
    <submittedName>
        <fullName evidence="6">Extracellular solute-binding protein</fullName>
    </submittedName>
</protein>
<evidence type="ECO:0000313" key="7">
    <source>
        <dbReference type="Proteomes" id="UP001145069"/>
    </source>
</evidence>
<dbReference type="RefSeq" id="WP_272447532.1">
    <property type="nucleotide sequence ID" value="NZ_JAMQKC010000028.1"/>
</dbReference>
<dbReference type="SUPFAM" id="SSF53850">
    <property type="entry name" value="Periplasmic binding protein-like II"/>
    <property type="match status" value="1"/>
</dbReference>
<comment type="similarity">
    <text evidence="1">Belongs to the bacterial solute-binding protein 1 family.</text>
</comment>
<dbReference type="PANTHER" id="PTHR30061:SF50">
    <property type="entry name" value="MALTOSE_MALTODEXTRIN-BINDING PERIPLASMIC PROTEIN"/>
    <property type="match status" value="1"/>
</dbReference>
<keyword evidence="3 5" id="KW-0732">Signal</keyword>
<dbReference type="GO" id="GO:0042956">
    <property type="term" value="P:maltodextrin transmembrane transport"/>
    <property type="evidence" value="ECO:0007669"/>
    <property type="project" value="TreeGrafter"/>
</dbReference>
<accession>A0A9X4AG10</accession>
<feature type="chain" id="PRO_5040836549" evidence="5">
    <location>
        <begin position="21"/>
        <end position="445"/>
    </location>
</feature>
<evidence type="ECO:0000256" key="3">
    <source>
        <dbReference type="ARBA" id="ARBA00022729"/>
    </source>
</evidence>
<proteinExistence type="inferred from homology"/>
<dbReference type="PANTHER" id="PTHR30061">
    <property type="entry name" value="MALTOSE-BINDING PERIPLASMIC PROTEIN"/>
    <property type="match status" value="1"/>
</dbReference>
<dbReference type="PROSITE" id="PS51257">
    <property type="entry name" value="PROKAR_LIPOPROTEIN"/>
    <property type="match status" value="1"/>
</dbReference>
<dbReference type="Gene3D" id="3.40.190.10">
    <property type="entry name" value="Periplasmic binding protein-like II"/>
    <property type="match status" value="1"/>
</dbReference>
<dbReference type="Proteomes" id="UP001145069">
    <property type="component" value="Unassembled WGS sequence"/>
</dbReference>
<feature type="region of interest" description="Disordered" evidence="4">
    <location>
        <begin position="24"/>
        <end position="47"/>
    </location>
</feature>
<dbReference type="InterPro" id="IPR006059">
    <property type="entry name" value="SBP"/>
</dbReference>
<gene>
    <name evidence="6" type="ORF">NC799_16420</name>
</gene>
<evidence type="ECO:0000256" key="5">
    <source>
        <dbReference type="SAM" id="SignalP"/>
    </source>
</evidence>
<dbReference type="GO" id="GO:0015768">
    <property type="term" value="P:maltose transport"/>
    <property type="evidence" value="ECO:0007669"/>
    <property type="project" value="TreeGrafter"/>
</dbReference>
<name>A0A9X4AG10_9BACI</name>
<evidence type="ECO:0000256" key="1">
    <source>
        <dbReference type="ARBA" id="ARBA00008520"/>
    </source>
</evidence>
<keyword evidence="2" id="KW-0813">Transport</keyword>
<dbReference type="AlphaFoldDB" id="A0A9X4AG10"/>
<evidence type="ECO:0000313" key="6">
    <source>
        <dbReference type="EMBL" id="MDC3418466.1"/>
    </source>
</evidence>
<evidence type="ECO:0000256" key="2">
    <source>
        <dbReference type="ARBA" id="ARBA00022448"/>
    </source>
</evidence>